<evidence type="ECO:0000313" key="1">
    <source>
        <dbReference type="EMBL" id="PGH32573.1"/>
    </source>
</evidence>
<organism evidence="1 2">
    <name type="scientific">[Emmonsia] crescens</name>
    <dbReference type="NCBI Taxonomy" id="73230"/>
    <lineage>
        <taxon>Eukaryota</taxon>
        <taxon>Fungi</taxon>
        <taxon>Dikarya</taxon>
        <taxon>Ascomycota</taxon>
        <taxon>Pezizomycotina</taxon>
        <taxon>Eurotiomycetes</taxon>
        <taxon>Eurotiomycetidae</taxon>
        <taxon>Onygenales</taxon>
        <taxon>Ajellomycetaceae</taxon>
        <taxon>Emergomyces</taxon>
    </lineage>
</organism>
<proteinExistence type="predicted"/>
<name>A0A2B7ZHD1_9EURO</name>
<dbReference type="AlphaFoldDB" id="A0A2B7ZHD1"/>
<accession>A0A2B7ZHD1</accession>
<evidence type="ECO:0000313" key="2">
    <source>
        <dbReference type="Proteomes" id="UP000226031"/>
    </source>
</evidence>
<protein>
    <submittedName>
        <fullName evidence="1">Uncharacterized protein</fullName>
    </submittedName>
</protein>
<sequence>MTDDLNEARALRVAEIMNDFRALHVNIAMLRTNPVHGPQFSEGYAIMSQCFAEAQSLLNLPYNMVPPSSSADQAVLKEHLQRIIVDASARRFQAHKIYLKMAAASRWVFHQAEAFKAPKTESQFANALLAAREALHSELTGITDNFVVNDLLSADMRAGYWLGDDPPLSTILSWICLQS</sequence>
<dbReference type="EMBL" id="PDND01000088">
    <property type="protein sequence ID" value="PGH32573.1"/>
    <property type="molecule type" value="Genomic_DNA"/>
</dbReference>
<gene>
    <name evidence="1" type="ORF">GX50_04607</name>
</gene>
<keyword evidence="2" id="KW-1185">Reference proteome</keyword>
<comment type="caution">
    <text evidence="1">The sequence shown here is derived from an EMBL/GenBank/DDBJ whole genome shotgun (WGS) entry which is preliminary data.</text>
</comment>
<reference evidence="1 2" key="1">
    <citation type="submission" date="2017-10" db="EMBL/GenBank/DDBJ databases">
        <title>Comparative genomics in systemic dimorphic fungi from Ajellomycetaceae.</title>
        <authorList>
            <person name="Munoz J.F."/>
            <person name="Mcewen J.G."/>
            <person name="Clay O.K."/>
            <person name="Cuomo C.A."/>
        </authorList>
    </citation>
    <scope>NUCLEOTIDE SEQUENCE [LARGE SCALE GENOMIC DNA]</scope>
    <source>
        <strain evidence="1 2">UAMH4076</strain>
    </source>
</reference>
<dbReference type="Proteomes" id="UP000226031">
    <property type="component" value="Unassembled WGS sequence"/>
</dbReference>
<dbReference type="VEuPathDB" id="FungiDB:EMCG_02969"/>